<feature type="domain" description="BTB" evidence="2">
    <location>
        <begin position="243"/>
        <end position="301"/>
    </location>
</feature>
<dbReference type="InterPro" id="IPR000210">
    <property type="entry name" value="BTB/POZ_dom"/>
</dbReference>
<dbReference type="PANTHER" id="PTHR46672">
    <property type="entry name" value="OS08G0495500 PROTEIN-RELATED"/>
    <property type="match status" value="1"/>
</dbReference>
<protein>
    <submittedName>
        <fullName evidence="4">BTB domain-containing protein</fullName>
    </submittedName>
</protein>
<dbReference type="InterPro" id="IPR011333">
    <property type="entry name" value="SKP1/BTB/POZ_sf"/>
</dbReference>
<evidence type="ECO:0000259" key="2">
    <source>
        <dbReference type="PROSITE" id="PS50097"/>
    </source>
</evidence>
<feature type="region of interest" description="Disordered" evidence="1">
    <location>
        <begin position="196"/>
        <end position="223"/>
    </location>
</feature>
<dbReference type="InterPro" id="IPR044714">
    <property type="entry name" value="AtSIBP1-like"/>
</dbReference>
<keyword evidence="3" id="KW-1185">Reference proteome</keyword>
<dbReference type="CDD" id="cd18186">
    <property type="entry name" value="BTB_POZ_ZBTB_KLHL-like"/>
    <property type="match status" value="1"/>
</dbReference>
<dbReference type="WBParaSite" id="PDA_v2.g30452.t1">
    <property type="protein sequence ID" value="PDA_v2.g30452.t1"/>
    <property type="gene ID" value="PDA_v2.g30452"/>
</dbReference>
<dbReference type="SUPFAM" id="SSF54695">
    <property type="entry name" value="POZ domain"/>
    <property type="match status" value="1"/>
</dbReference>
<accession>A0A914QF65</accession>
<evidence type="ECO:0000256" key="1">
    <source>
        <dbReference type="SAM" id="MobiDB-lite"/>
    </source>
</evidence>
<dbReference type="PANTHER" id="PTHR46672:SF1">
    <property type="entry name" value="OS08G0103600 PROTEIN"/>
    <property type="match status" value="1"/>
</dbReference>
<dbReference type="Proteomes" id="UP000887578">
    <property type="component" value="Unplaced"/>
</dbReference>
<evidence type="ECO:0000313" key="3">
    <source>
        <dbReference type="Proteomes" id="UP000887578"/>
    </source>
</evidence>
<dbReference type="Pfam" id="PF00651">
    <property type="entry name" value="BTB"/>
    <property type="match status" value="1"/>
</dbReference>
<feature type="compositionally biased region" description="Basic and acidic residues" evidence="1">
    <location>
        <begin position="202"/>
        <end position="216"/>
    </location>
</feature>
<dbReference type="SMART" id="SM00225">
    <property type="entry name" value="BTB"/>
    <property type="match status" value="1"/>
</dbReference>
<dbReference type="AlphaFoldDB" id="A0A914QF65"/>
<sequence>MFHKTDFVQKSFLSASSKTTIKFDENLEFDVVCKSNYCLIENIKGDLEITRITKTVKGREYDVAYDKINNTFVGDPIRYNNFYITANIKMKEMVIEKKTICVAAERLGLLKCYQFVKDTVYLPTSDGFLIFPYFVKKIQKNEITGNDIEVHIENPYNVKIEGKKGDYKMEHCSNKEIYVSLTFSYDPSISSKPSKKFIPNNKKKDSSHATIIDESRPQSTLPSESTKEVNSYWYKIMSNERYTDAFLIASDKTKVSSHRCVLAEHSKIFAKIIDETSQLPVTINVEEFNAEIIKAALDFLYGKIDSIKGKENEIFKFAVKYNIKMLIDACCSYFEESVNPTNVCELIQIAYSNNFEGLKQKCLKVLVEKKKEIDPPKFAHLPKNIFSDFFAYF</sequence>
<proteinExistence type="predicted"/>
<organism evidence="3 4">
    <name type="scientific">Panagrolaimus davidi</name>
    <dbReference type="NCBI Taxonomy" id="227884"/>
    <lineage>
        <taxon>Eukaryota</taxon>
        <taxon>Metazoa</taxon>
        <taxon>Ecdysozoa</taxon>
        <taxon>Nematoda</taxon>
        <taxon>Chromadorea</taxon>
        <taxon>Rhabditida</taxon>
        <taxon>Tylenchina</taxon>
        <taxon>Panagrolaimomorpha</taxon>
        <taxon>Panagrolaimoidea</taxon>
        <taxon>Panagrolaimidae</taxon>
        <taxon>Panagrolaimus</taxon>
    </lineage>
</organism>
<evidence type="ECO:0000313" key="4">
    <source>
        <dbReference type="WBParaSite" id="PDA_v2.g30452.t1"/>
    </source>
</evidence>
<dbReference type="PROSITE" id="PS50097">
    <property type="entry name" value="BTB"/>
    <property type="match status" value="1"/>
</dbReference>
<name>A0A914QF65_9BILA</name>
<dbReference type="Gene3D" id="3.30.710.10">
    <property type="entry name" value="Potassium Channel Kv1.1, Chain A"/>
    <property type="match status" value="1"/>
</dbReference>
<reference evidence="4" key="1">
    <citation type="submission" date="2022-11" db="UniProtKB">
        <authorList>
            <consortium name="WormBaseParasite"/>
        </authorList>
    </citation>
    <scope>IDENTIFICATION</scope>
</reference>